<evidence type="ECO:0000313" key="10">
    <source>
        <dbReference type="EMBL" id="ATH96056.1"/>
    </source>
</evidence>
<dbReference type="PROSITE" id="PS50928">
    <property type="entry name" value="ABC_TM1"/>
    <property type="match status" value="1"/>
</dbReference>
<dbReference type="SUPFAM" id="SSF161098">
    <property type="entry name" value="MetI-like"/>
    <property type="match status" value="1"/>
</dbReference>
<reference evidence="10 11" key="1">
    <citation type="journal article" date="2016" name="Int. J. Syst. Evol. Microbiol.">
        <title>Dermabacter jinjuensis sp. nov., a novel species of the genus Dermabacter isolated from a clinical specimen.</title>
        <authorList>
            <person name="Park Y.K."/>
            <person name="Lee K.M."/>
            <person name="Lee W.K."/>
            <person name="Cho M.J."/>
            <person name="Lee H.S."/>
            <person name="Cho Y.G."/>
            <person name="Lee Y.C."/>
            <person name="Lee W.K."/>
            <person name="Seong W.K."/>
            <person name="Hwang K.J."/>
        </authorList>
    </citation>
    <scope>NUCLEOTIDE SEQUENCE [LARGE SCALE GENOMIC DNA]</scope>
    <source>
        <strain evidence="10 11">32T</strain>
    </source>
</reference>
<accession>A0ABM6PMH6</accession>
<feature type="domain" description="ABC transmembrane type-1" evidence="9">
    <location>
        <begin position="82"/>
        <end position="291"/>
    </location>
</feature>
<keyword evidence="5 7" id="KW-1133">Transmembrane helix</keyword>
<comment type="similarity">
    <text evidence="7">Belongs to the binding-protein-dependent transport system permease family.</text>
</comment>
<evidence type="ECO:0000256" key="8">
    <source>
        <dbReference type="SAM" id="MobiDB-lite"/>
    </source>
</evidence>
<dbReference type="InterPro" id="IPR051393">
    <property type="entry name" value="ABC_transporter_permease"/>
</dbReference>
<organism evidence="10 11">
    <name type="scientific">Dermabacter jinjuensis</name>
    <dbReference type="NCBI Taxonomy" id="1667168"/>
    <lineage>
        <taxon>Bacteria</taxon>
        <taxon>Bacillati</taxon>
        <taxon>Actinomycetota</taxon>
        <taxon>Actinomycetes</taxon>
        <taxon>Micrococcales</taxon>
        <taxon>Dermabacteraceae</taxon>
        <taxon>Dermabacter</taxon>
    </lineage>
</organism>
<dbReference type="RefSeq" id="WP_096882569.1">
    <property type="nucleotide sequence ID" value="NZ_CP023482.1"/>
</dbReference>
<dbReference type="EMBL" id="CP023482">
    <property type="protein sequence ID" value="ATH96056.1"/>
    <property type="molecule type" value="Genomic_DNA"/>
</dbReference>
<evidence type="ECO:0000256" key="5">
    <source>
        <dbReference type="ARBA" id="ARBA00022989"/>
    </source>
</evidence>
<keyword evidence="3" id="KW-1003">Cell membrane</keyword>
<feature type="transmembrane region" description="Helical" evidence="7">
    <location>
        <begin position="86"/>
        <end position="108"/>
    </location>
</feature>
<keyword evidence="2 7" id="KW-0813">Transport</keyword>
<evidence type="ECO:0000256" key="1">
    <source>
        <dbReference type="ARBA" id="ARBA00004651"/>
    </source>
</evidence>
<name>A0ABM6PMH6_9MICO</name>
<feature type="region of interest" description="Disordered" evidence="8">
    <location>
        <begin position="302"/>
        <end position="322"/>
    </location>
</feature>
<dbReference type="CDD" id="cd06261">
    <property type="entry name" value="TM_PBP2"/>
    <property type="match status" value="1"/>
</dbReference>
<gene>
    <name evidence="10" type="ORF">COP05_02325</name>
</gene>
<keyword evidence="11" id="KW-1185">Reference proteome</keyword>
<evidence type="ECO:0000256" key="7">
    <source>
        <dbReference type="RuleBase" id="RU363032"/>
    </source>
</evidence>
<sequence>MSTPTPTAKKKARAISYKGERGVRNSVVIALIVFNLLLLVIPVGIAFVGSFHNWNPLNGTFDPVGFDNYLRMFQDPRLGTSIVNTLIFSAVAITARVILGLALAIAIFTRVTRFKTFFRALFYMPTVTPLVAVAYVWKIMYDPQVGAINTFFGLDINWLFDTKLALPAIMLMTIWKDFGYAVILFLAGLYSLPEDVMEAAAVDGASPWKRFWHVTLPLLRPMTIFVIITSLIAYLQAFIQVMVLTKGGPGTSTYILSYLIYDEAFVKYNFGYASTIAFGLLVVTASLTALSFAVSGMKLKPRRRQSTPDAPVATLTEEAPHA</sequence>
<protein>
    <submittedName>
        <fullName evidence="10">ABC transporter permease</fullName>
    </submittedName>
</protein>
<evidence type="ECO:0000256" key="4">
    <source>
        <dbReference type="ARBA" id="ARBA00022692"/>
    </source>
</evidence>
<evidence type="ECO:0000256" key="2">
    <source>
        <dbReference type="ARBA" id="ARBA00022448"/>
    </source>
</evidence>
<dbReference type="Proteomes" id="UP000815698">
    <property type="component" value="Chromosome"/>
</dbReference>
<feature type="transmembrane region" description="Helical" evidence="7">
    <location>
        <begin position="270"/>
        <end position="294"/>
    </location>
</feature>
<feature type="transmembrane region" description="Helical" evidence="7">
    <location>
        <begin position="218"/>
        <end position="239"/>
    </location>
</feature>
<proteinExistence type="inferred from homology"/>
<dbReference type="Pfam" id="PF00528">
    <property type="entry name" value="BPD_transp_1"/>
    <property type="match status" value="1"/>
</dbReference>
<evidence type="ECO:0000313" key="11">
    <source>
        <dbReference type="Proteomes" id="UP000815698"/>
    </source>
</evidence>
<keyword evidence="6 7" id="KW-0472">Membrane</keyword>
<comment type="subcellular location">
    <subcellularLocation>
        <location evidence="1 7">Cell membrane</location>
        <topology evidence="1 7">Multi-pass membrane protein</topology>
    </subcellularLocation>
</comment>
<evidence type="ECO:0000259" key="9">
    <source>
        <dbReference type="PROSITE" id="PS50928"/>
    </source>
</evidence>
<dbReference type="Gene3D" id="1.10.3720.10">
    <property type="entry name" value="MetI-like"/>
    <property type="match status" value="1"/>
</dbReference>
<keyword evidence="4 7" id="KW-0812">Transmembrane</keyword>
<feature type="transmembrane region" description="Helical" evidence="7">
    <location>
        <begin position="27"/>
        <end position="48"/>
    </location>
</feature>
<evidence type="ECO:0000256" key="3">
    <source>
        <dbReference type="ARBA" id="ARBA00022475"/>
    </source>
</evidence>
<dbReference type="InterPro" id="IPR000515">
    <property type="entry name" value="MetI-like"/>
</dbReference>
<evidence type="ECO:0000256" key="6">
    <source>
        <dbReference type="ARBA" id="ARBA00023136"/>
    </source>
</evidence>
<feature type="transmembrane region" description="Helical" evidence="7">
    <location>
        <begin position="164"/>
        <end position="187"/>
    </location>
</feature>
<dbReference type="InterPro" id="IPR035906">
    <property type="entry name" value="MetI-like_sf"/>
</dbReference>
<dbReference type="PANTHER" id="PTHR30193:SF37">
    <property type="entry name" value="INNER MEMBRANE ABC TRANSPORTER PERMEASE PROTEIN YCJO"/>
    <property type="match status" value="1"/>
</dbReference>
<feature type="transmembrane region" description="Helical" evidence="7">
    <location>
        <begin position="120"/>
        <end position="137"/>
    </location>
</feature>
<dbReference type="PANTHER" id="PTHR30193">
    <property type="entry name" value="ABC TRANSPORTER PERMEASE PROTEIN"/>
    <property type="match status" value="1"/>
</dbReference>